<gene>
    <name evidence="7" type="ORF">NP493_1417g00035</name>
</gene>
<evidence type="ECO:0000313" key="7">
    <source>
        <dbReference type="EMBL" id="KAK2164377.1"/>
    </source>
</evidence>
<evidence type="ECO:0000256" key="1">
    <source>
        <dbReference type="ARBA" id="ARBA00004141"/>
    </source>
</evidence>
<name>A0AAD9NBP3_RIDPI</name>
<evidence type="ECO:0000256" key="4">
    <source>
        <dbReference type="ARBA" id="ARBA00023136"/>
    </source>
</evidence>
<dbReference type="InterPro" id="IPR036259">
    <property type="entry name" value="MFS_trans_sf"/>
</dbReference>
<dbReference type="AlphaFoldDB" id="A0AAD9NBP3"/>
<feature type="domain" description="Major facilitator superfamily (MFS) profile" evidence="6">
    <location>
        <begin position="1"/>
        <end position="422"/>
    </location>
</feature>
<feature type="transmembrane region" description="Helical" evidence="5">
    <location>
        <begin position="243"/>
        <end position="270"/>
    </location>
</feature>
<protein>
    <recommendedName>
        <fullName evidence="6">Major facilitator superfamily (MFS) profile domain-containing protein</fullName>
    </recommendedName>
</protein>
<evidence type="ECO:0000259" key="6">
    <source>
        <dbReference type="PROSITE" id="PS50850"/>
    </source>
</evidence>
<accession>A0AAD9NBP3</accession>
<dbReference type="GO" id="GO:0022857">
    <property type="term" value="F:transmembrane transporter activity"/>
    <property type="evidence" value="ECO:0007669"/>
    <property type="project" value="InterPro"/>
</dbReference>
<proteinExistence type="predicted"/>
<evidence type="ECO:0000256" key="5">
    <source>
        <dbReference type="SAM" id="Phobius"/>
    </source>
</evidence>
<feature type="transmembrane region" description="Helical" evidence="5">
    <location>
        <begin position="282"/>
        <end position="303"/>
    </location>
</feature>
<feature type="transmembrane region" description="Helical" evidence="5">
    <location>
        <begin position="109"/>
        <end position="135"/>
    </location>
</feature>
<dbReference type="InterPro" id="IPR020846">
    <property type="entry name" value="MFS_dom"/>
</dbReference>
<feature type="transmembrane region" description="Helical" evidence="5">
    <location>
        <begin position="401"/>
        <end position="421"/>
    </location>
</feature>
<feature type="transmembrane region" description="Helical" evidence="5">
    <location>
        <begin position="372"/>
        <end position="395"/>
    </location>
</feature>
<feature type="transmembrane region" description="Helical" evidence="5">
    <location>
        <begin position="178"/>
        <end position="196"/>
    </location>
</feature>
<keyword evidence="2 5" id="KW-0812">Transmembrane</keyword>
<feature type="transmembrane region" description="Helical" evidence="5">
    <location>
        <begin position="315"/>
        <end position="332"/>
    </location>
</feature>
<keyword evidence="8" id="KW-1185">Reference proteome</keyword>
<keyword evidence="3 5" id="KW-1133">Transmembrane helix</keyword>
<evidence type="ECO:0000313" key="8">
    <source>
        <dbReference type="Proteomes" id="UP001209878"/>
    </source>
</evidence>
<dbReference type="EMBL" id="JAODUO010001417">
    <property type="protein sequence ID" value="KAK2164377.1"/>
    <property type="molecule type" value="Genomic_DNA"/>
</dbReference>
<feature type="transmembrane region" description="Helical" evidence="5">
    <location>
        <begin position="82"/>
        <end position="103"/>
    </location>
</feature>
<dbReference type="InterPro" id="IPR011701">
    <property type="entry name" value="MFS"/>
</dbReference>
<feature type="transmembrane region" description="Helical" evidence="5">
    <location>
        <begin position="147"/>
        <end position="166"/>
    </location>
</feature>
<keyword evidence="4 5" id="KW-0472">Membrane</keyword>
<dbReference type="PANTHER" id="PTHR23507:SF1">
    <property type="entry name" value="FI18259P1-RELATED"/>
    <property type="match status" value="1"/>
</dbReference>
<organism evidence="7 8">
    <name type="scientific">Ridgeia piscesae</name>
    <name type="common">Tubeworm</name>
    <dbReference type="NCBI Taxonomy" id="27915"/>
    <lineage>
        <taxon>Eukaryota</taxon>
        <taxon>Metazoa</taxon>
        <taxon>Spiralia</taxon>
        <taxon>Lophotrochozoa</taxon>
        <taxon>Annelida</taxon>
        <taxon>Polychaeta</taxon>
        <taxon>Sedentaria</taxon>
        <taxon>Canalipalpata</taxon>
        <taxon>Sabellida</taxon>
        <taxon>Siboglinidae</taxon>
        <taxon>Ridgeia</taxon>
    </lineage>
</organism>
<dbReference type="PANTHER" id="PTHR23507">
    <property type="entry name" value="ZGC:174356"/>
    <property type="match status" value="1"/>
</dbReference>
<evidence type="ECO:0000256" key="3">
    <source>
        <dbReference type="ARBA" id="ARBA00022989"/>
    </source>
</evidence>
<comment type="caution">
    <text evidence="7">The sequence shown here is derived from an EMBL/GenBank/DDBJ whole genome shotgun (WGS) entry which is preliminary data.</text>
</comment>
<reference evidence="7" key="1">
    <citation type="journal article" date="2023" name="Mol. Biol. Evol.">
        <title>Third-Generation Sequencing Reveals the Adaptive Role of the Epigenome in Three Deep-Sea Polychaetes.</title>
        <authorList>
            <person name="Perez M."/>
            <person name="Aroh O."/>
            <person name="Sun Y."/>
            <person name="Lan Y."/>
            <person name="Juniper S.K."/>
            <person name="Young C.R."/>
            <person name="Angers B."/>
            <person name="Qian P.Y."/>
        </authorList>
    </citation>
    <scope>NUCLEOTIDE SEQUENCE</scope>
    <source>
        <strain evidence="7">R07B-5</strain>
    </source>
</reference>
<dbReference type="PROSITE" id="PS50850">
    <property type="entry name" value="MFS"/>
    <property type="match status" value="1"/>
</dbReference>
<dbReference type="GO" id="GO:0016020">
    <property type="term" value="C:membrane"/>
    <property type="evidence" value="ECO:0007669"/>
    <property type="project" value="UniProtKB-SubCell"/>
</dbReference>
<dbReference type="Proteomes" id="UP001209878">
    <property type="component" value="Unassembled WGS sequence"/>
</dbReference>
<dbReference type="Pfam" id="PF07690">
    <property type="entry name" value="MFS_1"/>
    <property type="match status" value="1"/>
</dbReference>
<dbReference type="SUPFAM" id="SSF103473">
    <property type="entry name" value="MFS general substrate transporter"/>
    <property type="match status" value="1"/>
</dbReference>
<sequence>MLAFGLEIPTTEAFIYYKVCLARINDTTICENLSNGSYEAEENLVQASSSHWLLAAKLSYHIPGFIASFIYGALSDRVSRKLVLLLPSVGQLIGAAFLLLNALCPQWPMAAVMLCPLAAGIGGGWMTCLLACFSYLSEVSSEESRTFHVVVVETTLSASLATSYFFGGMILDHTSYRTVAALAVACNSCTVVYTLARIAEISRRRTGDKGITCGQFCASVCQPRELKKMAAILTKKREHSRRLYIIAILGMVVSGQASIQPVFSLGYLYVKRYPLSWSQSLYGQYTGTWTAVAGASAIILVPLLKDRLHVAETKMLVASVVSMGLAILLYGVSVTTWMMFMVPLAGFMMDLQYTLLRSMISKMVEKHELGQVFALFAAMQGLALIVSSMLFNNLYPYTLHVWNGLCFLIGATLCLVPTSLAV</sequence>
<feature type="transmembrane region" description="Helical" evidence="5">
    <location>
        <begin position="58"/>
        <end position="75"/>
    </location>
</feature>
<evidence type="ECO:0000256" key="2">
    <source>
        <dbReference type="ARBA" id="ARBA00022692"/>
    </source>
</evidence>
<dbReference type="Gene3D" id="1.20.1250.20">
    <property type="entry name" value="MFS general substrate transporter like domains"/>
    <property type="match status" value="1"/>
</dbReference>
<comment type="subcellular location">
    <subcellularLocation>
        <location evidence="1">Membrane</location>
        <topology evidence="1">Multi-pass membrane protein</topology>
    </subcellularLocation>
</comment>